<reference evidence="2 3" key="1">
    <citation type="submission" date="2017-11" db="EMBL/GenBank/DDBJ databases">
        <title>Draft genome sequence of Rhizobiales bacterium SY3-13.</title>
        <authorList>
            <person name="Sun C."/>
        </authorList>
    </citation>
    <scope>NUCLEOTIDE SEQUENCE [LARGE SCALE GENOMIC DNA]</scope>
    <source>
        <strain evidence="2 3">SY3-13</strain>
    </source>
</reference>
<sequence>MEPAMPRIALILALLGLVPFVGGAVANHVAEGGYLGWARYSMPVYAAVILSFLGGAQWGFALAPGGDHSWRSFRLIAAMVPPVAAWLVLLLPQITPQLRYLILAGCLVLWAVIDHLFARQGWGPDWYPRLRWPVTAAAALSLVAGSQF</sequence>
<keyword evidence="3" id="KW-1185">Reference proteome</keyword>
<dbReference type="OrthoDB" id="5297436at2"/>
<feature type="transmembrane region" description="Helical" evidence="1">
    <location>
        <begin position="75"/>
        <end position="94"/>
    </location>
</feature>
<evidence type="ECO:0000256" key="1">
    <source>
        <dbReference type="SAM" id="Phobius"/>
    </source>
</evidence>
<evidence type="ECO:0000313" key="2">
    <source>
        <dbReference type="EMBL" id="PJK29085.1"/>
    </source>
</evidence>
<keyword evidence="1" id="KW-0472">Membrane</keyword>
<dbReference type="InterPro" id="IPR021836">
    <property type="entry name" value="DUF3429"/>
</dbReference>
<dbReference type="Proteomes" id="UP000229498">
    <property type="component" value="Unassembled WGS sequence"/>
</dbReference>
<keyword evidence="1" id="KW-1133">Transmembrane helix</keyword>
<feature type="transmembrane region" description="Helical" evidence="1">
    <location>
        <begin position="100"/>
        <end position="118"/>
    </location>
</feature>
<feature type="transmembrane region" description="Helical" evidence="1">
    <location>
        <begin position="42"/>
        <end position="63"/>
    </location>
</feature>
<accession>A0A2M9G057</accession>
<dbReference type="AlphaFoldDB" id="A0A2M9G057"/>
<protein>
    <submittedName>
        <fullName evidence="2">DUF3429 domain-containing protein</fullName>
    </submittedName>
</protein>
<keyword evidence="1" id="KW-0812">Transmembrane</keyword>
<proteinExistence type="predicted"/>
<evidence type="ECO:0000313" key="3">
    <source>
        <dbReference type="Proteomes" id="UP000229498"/>
    </source>
</evidence>
<gene>
    <name evidence="2" type="ORF">CVT23_14305</name>
</gene>
<dbReference type="EMBL" id="PHIG01000037">
    <property type="protein sequence ID" value="PJK29085.1"/>
    <property type="molecule type" value="Genomic_DNA"/>
</dbReference>
<comment type="caution">
    <text evidence="2">The sequence shown here is derived from an EMBL/GenBank/DDBJ whole genome shotgun (WGS) entry which is preliminary data.</text>
</comment>
<dbReference type="PANTHER" id="PTHR15887">
    <property type="entry name" value="TRANSMEMBRANE PROTEIN 69"/>
    <property type="match status" value="1"/>
</dbReference>
<organism evidence="2 3">
    <name type="scientific">Minwuia thermotolerans</name>
    <dbReference type="NCBI Taxonomy" id="2056226"/>
    <lineage>
        <taxon>Bacteria</taxon>
        <taxon>Pseudomonadati</taxon>
        <taxon>Pseudomonadota</taxon>
        <taxon>Alphaproteobacteria</taxon>
        <taxon>Minwuiales</taxon>
        <taxon>Minwuiaceae</taxon>
        <taxon>Minwuia</taxon>
    </lineage>
</organism>
<dbReference type="PANTHER" id="PTHR15887:SF1">
    <property type="entry name" value="TRANSMEMBRANE PROTEIN 69"/>
    <property type="match status" value="1"/>
</dbReference>
<name>A0A2M9G057_9PROT</name>
<dbReference type="Pfam" id="PF11911">
    <property type="entry name" value="DUF3429"/>
    <property type="match status" value="1"/>
</dbReference>